<comment type="caution">
    <text evidence="1">The sequence shown here is derived from an EMBL/GenBank/DDBJ whole genome shotgun (WGS) entry which is preliminary data.</text>
</comment>
<dbReference type="SUPFAM" id="SSF88713">
    <property type="entry name" value="Glycoside hydrolase/deacetylase"/>
    <property type="match status" value="1"/>
</dbReference>
<dbReference type="InterPro" id="IPR011330">
    <property type="entry name" value="Glyco_hydro/deAcase_b/a-brl"/>
</dbReference>
<sequence length="96" mass="11163">MAARTISRFDIEKTGQVVWEVNSKENILFHDWHGFEDTQSCKTVDALGNILDFLQKKGYTWVTVSELLYRSSQIIPESFNIYPSKRTQASQINLMF</sequence>
<dbReference type="Proteomes" id="UP001330749">
    <property type="component" value="Unassembled WGS sequence"/>
</dbReference>
<gene>
    <name evidence="1" type="ORF">P4447_17240</name>
</gene>
<proteinExistence type="predicted"/>
<protein>
    <submittedName>
        <fullName evidence="1">Uncharacterized protein</fullName>
    </submittedName>
</protein>
<name>A0ABU6ND54_9BACI</name>
<evidence type="ECO:0000313" key="1">
    <source>
        <dbReference type="EMBL" id="MED3564166.1"/>
    </source>
</evidence>
<accession>A0ABU6ND54</accession>
<evidence type="ECO:0000313" key="2">
    <source>
        <dbReference type="Proteomes" id="UP001330749"/>
    </source>
</evidence>
<dbReference type="RefSeq" id="WP_327969287.1">
    <property type="nucleotide sequence ID" value="NZ_JARMQG010000278.1"/>
</dbReference>
<dbReference type="EMBL" id="JARMQG010000278">
    <property type="protein sequence ID" value="MED3564166.1"/>
    <property type="molecule type" value="Genomic_DNA"/>
</dbReference>
<organism evidence="1 2">
    <name type="scientific">Bacillus xiapuensis</name>
    <dbReference type="NCBI Taxonomy" id="2014075"/>
    <lineage>
        <taxon>Bacteria</taxon>
        <taxon>Bacillati</taxon>
        <taxon>Bacillota</taxon>
        <taxon>Bacilli</taxon>
        <taxon>Bacillales</taxon>
        <taxon>Bacillaceae</taxon>
        <taxon>Bacillus</taxon>
    </lineage>
</organism>
<keyword evidence="2" id="KW-1185">Reference proteome</keyword>
<dbReference type="Gene3D" id="3.20.20.370">
    <property type="entry name" value="Glycoside hydrolase/deacetylase"/>
    <property type="match status" value="1"/>
</dbReference>
<reference evidence="1 2" key="1">
    <citation type="submission" date="2023-03" db="EMBL/GenBank/DDBJ databases">
        <title>Bacillus Genome Sequencing.</title>
        <authorList>
            <person name="Dunlap C."/>
        </authorList>
    </citation>
    <scope>NUCLEOTIDE SEQUENCE [LARGE SCALE GENOMIC DNA]</scope>
    <source>
        <strain evidence="1 2">B-14544</strain>
    </source>
</reference>